<dbReference type="RefSeq" id="XP_009497148.1">
    <property type="nucleotide sequence ID" value="XM_009498873.1"/>
</dbReference>
<keyword evidence="3" id="KW-1185">Reference proteome</keyword>
<dbReference type="PANTHER" id="PTHR46052:SF1">
    <property type="entry name" value="PHOSDUCIN-LIKE PROTEIN"/>
    <property type="match status" value="1"/>
</dbReference>
<evidence type="ECO:0000256" key="1">
    <source>
        <dbReference type="SAM" id="MobiDB-lite"/>
    </source>
</evidence>
<dbReference type="AlphaFoldDB" id="A0A058Z3J7"/>
<dbReference type="EMBL" id="KB932208">
    <property type="protein sequence ID" value="KCV68716.1"/>
    <property type="molecule type" value="Genomic_DNA"/>
</dbReference>
<evidence type="ECO:0000313" key="3">
    <source>
        <dbReference type="Proteomes" id="UP000030693"/>
    </source>
</evidence>
<sequence length="231" mass="24684">MDLERSILDGSYFAAQQRDTEGDRRGADSGASSGGEYSDCAEGDCGDSDHDHDDGEAAGLPPAAMAAAAAGTRRPGPQTGVKGVIADARHAARQKADARRREKEARRAASAAPSAALSDDDDSGLDSDDCEIDRLLRGDLEDGILADDLLDEFKDILRLQREKEHERTISRLEGLGFGSLARLTKHNFVAHIEARVGPRVPTVVHFYSKEAFAAQMGPLMRPGPRHAGLPA</sequence>
<dbReference type="Proteomes" id="UP000030693">
    <property type="component" value="Unassembled WGS sequence"/>
</dbReference>
<feature type="compositionally biased region" description="Basic and acidic residues" evidence="1">
    <location>
        <begin position="18"/>
        <end position="27"/>
    </location>
</feature>
<accession>A0A058Z3J7</accession>
<gene>
    <name evidence="2" type="ORF">H696_05004</name>
</gene>
<proteinExistence type="predicted"/>
<organism evidence="2">
    <name type="scientific">Fonticula alba</name>
    <name type="common">Slime mold</name>
    <dbReference type="NCBI Taxonomy" id="691883"/>
    <lineage>
        <taxon>Eukaryota</taxon>
        <taxon>Rotosphaerida</taxon>
        <taxon>Fonticulaceae</taxon>
        <taxon>Fonticula</taxon>
    </lineage>
</organism>
<dbReference type="PANTHER" id="PTHR46052">
    <property type="entry name" value="PHOSDUCIN-LIKE PROTEIN"/>
    <property type="match status" value="1"/>
</dbReference>
<dbReference type="GeneID" id="20529729"/>
<name>A0A058Z3J7_FONAL</name>
<evidence type="ECO:0000313" key="2">
    <source>
        <dbReference type="EMBL" id="KCV68716.1"/>
    </source>
</evidence>
<dbReference type="InterPro" id="IPR051499">
    <property type="entry name" value="Phosducin-like_reg"/>
</dbReference>
<feature type="compositionally biased region" description="Low complexity" evidence="1">
    <location>
        <begin position="108"/>
        <end position="117"/>
    </location>
</feature>
<feature type="compositionally biased region" description="Basic and acidic residues" evidence="1">
    <location>
        <begin position="87"/>
        <end position="107"/>
    </location>
</feature>
<feature type="compositionally biased region" description="Low complexity" evidence="1">
    <location>
        <begin position="57"/>
        <end position="77"/>
    </location>
</feature>
<reference evidence="2" key="1">
    <citation type="submission" date="2013-04" db="EMBL/GenBank/DDBJ databases">
        <title>The Genome Sequence of Fonticula alba ATCC 38817.</title>
        <authorList>
            <consortium name="The Broad Institute Genomics Platform"/>
            <person name="Russ C."/>
            <person name="Cuomo C."/>
            <person name="Burger G."/>
            <person name="Gray M.W."/>
            <person name="Holland P.W.H."/>
            <person name="King N."/>
            <person name="Lang F.B.F."/>
            <person name="Roger A.J."/>
            <person name="Ruiz-Trillo I."/>
            <person name="Brown M."/>
            <person name="Walker B."/>
            <person name="Young S."/>
            <person name="Zeng Q."/>
            <person name="Gargeya S."/>
            <person name="Fitzgerald M."/>
            <person name="Haas B."/>
            <person name="Abouelleil A."/>
            <person name="Allen A.W."/>
            <person name="Alvarado L."/>
            <person name="Arachchi H.M."/>
            <person name="Berlin A.M."/>
            <person name="Chapman S.B."/>
            <person name="Gainer-Dewar J."/>
            <person name="Goldberg J."/>
            <person name="Griggs A."/>
            <person name="Gujja S."/>
            <person name="Hansen M."/>
            <person name="Howarth C."/>
            <person name="Imamovic A."/>
            <person name="Ireland A."/>
            <person name="Larimer J."/>
            <person name="McCowan C."/>
            <person name="Murphy C."/>
            <person name="Pearson M."/>
            <person name="Poon T.W."/>
            <person name="Priest M."/>
            <person name="Roberts A."/>
            <person name="Saif S."/>
            <person name="Shea T."/>
            <person name="Sisk P."/>
            <person name="Sykes S."/>
            <person name="Wortman J."/>
            <person name="Nusbaum C."/>
            <person name="Birren B."/>
        </authorList>
    </citation>
    <scope>NUCLEOTIDE SEQUENCE [LARGE SCALE GENOMIC DNA]</scope>
    <source>
        <strain evidence="2">ATCC 38817</strain>
    </source>
</reference>
<feature type="region of interest" description="Disordered" evidence="1">
    <location>
        <begin position="1"/>
        <end position="126"/>
    </location>
</feature>
<protein>
    <submittedName>
        <fullName evidence="2">Uncharacterized protein</fullName>
    </submittedName>
</protein>